<evidence type="ECO:0000313" key="3">
    <source>
        <dbReference type="Proteomes" id="UP000094569"/>
    </source>
</evidence>
<comment type="caution">
    <text evidence="2">The sequence shown here is derived from an EMBL/GenBank/DDBJ whole genome shotgun (WGS) entry which is preliminary data.</text>
</comment>
<dbReference type="STRING" id="573508.A0A1E3B2T5"/>
<gene>
    <name evidence="2" type="ORF">SI65_09175</name>
</gene>
<dbReference type="InterPro" id="IPR000999">
    <property type="entry name" value="RNase_III_dom"/>
</dbReference>
<organism evidence="2 3">
    <name type="scientific">Aspergillus cristatus</name>
    <name type="common">Chinese Fuzhuan brick tea-fermentation fungus</name>
    <name type="synonym">Eurotium cristatum</name>
    <dbReference type="NCBI Taxonomy" id="573508"/>
    <lineage>
        <taxon>Eukaryota</taxon>
        <taxon>Fungi</taxon>
        <taxon>Dikarya</taxon>
        <taxon>Ascomycota</taxon>
        <taxon>Pezizomycotina</taxon>
        <taxon>Eurotiomycetes</taxon>
        <taxon>Eurotiomycetidae</taxon>
        <taxon>Eurotiales</taxon>
        <taxon>Aspergillaceae</taxon>
        <taxon>Aspergillus</taxon>
        <taxon>Aspergillus subgen. Aspergillus</taxon>
    </lineage>
</organism>
<dbReference type="VEuPathDB" id="FungiDB:SI65_09175"/>
<sequence length="149" mass="16264">MSHLTLLEDGKILDAENITKFQFTDRSQLRQALNLADGVNQDSNKYLALLGDVVIKLVLVKEGLHRHATRGQINNIISQKASNSYLAQRGFSTGLAECIYKNRSQGNTIYPGPMASTVEAIIAAVFNDSGENITTVEGVMAALDISWPE</sequence>
<dbReference type="GO" id="GO:0004525">
    <property type="term" value="F:ribonuclease III activity"/>
    <property type="evidence" value="ECO:0007669"/>
    <property type="project" value="InterPro"/>
</dbReference>
<dbReference type="PROSITE" id="PS50142">
    <property type="entry name" value="RNASE_3_2"/>
    <property type="match status" value="1"/>
</dbReference>
<dbReference type="EMBL" id="JXNT01000017">
    <property type="protein sequence ID" value="ODM15234.1"/>
    <property type="molecule type" value="Genomic_DNA"/>
</dbReference>
<name>A0A1E3B2T5_ASPCR</name>
<evidence type="ECO:0000313" key="2">
    <source>
        <dbReference type="EMBL" id="ODM15234.1"/>
    </source>
</evidence>
<protein>
    <recommendedName>
        <fullName evidence="1">RNase III domain-containing protein</fullName>
    </recommendedName>
</protein>
<dbReference type="AlphaFoldDB" id="A0A1E3B2T5"/>
<proteinExistence type="predicted"/>
<keyword evidence="3" id="KW-1185">Reference proteome</keyword>
<dbReference type="InterPro" id="IPR036389">
    <property type="entry name" value="RNase_III_sf"/>
</dbReference>
<dbReference type="Proteomes" id="UP000094569">
    <property type="component" value="Unassembled WGS sequence"/>
</dbReference>
<reference evidence="2 3" key="1">
    <citation type="journal article" date="2016" name="BMC Genomics">
        <title>Comparative genomic and transcriptomic analyses of the Fuzhuan brick tea-fermentation fungus Aspergillus cristatus.</title>
        <authorList>
            <person name="Ge Y."/>
            <person name="Wang Y."/>
            <person name="Liu Y."/>
            <person name="Tan Y."/>
            <person name="Ren X."/>
            <person name="Zhang X."/>
            <person name="Hyde K.D."/>
            <person name="Liu Y."/>
            <person name="Liu Z."/>
        </authorList>
    </citation>
    <scope>NUCLEOTIDE SEQUENCE [LARGE SCALE GENOMIC DNA]</scope>
    <source>
        <strain evidence="2 3">GZAAS20.1005</strain>
    </source>
</reference>
<feature type="domain" description="RNase III" evidence="1">
    <location>
        <begin position="21"/>
        <end position="130"/>
    </location>
</feature>
<dbReference type="Gene3D" id="1.10.1520.10">
    <property type="entry name" value="Ribonuclease III domain"/>
    <property type="match status" value="1"/>
</dbReference>
<dbReference type="OrthoDB" id="67027at2759"/>
<dbReference type="GO" id="GO:0006396">
    <property type="term" value="P:RNA processing"/>
    <property type="evidence" value="ECO:0007669"/>
    <property type="project" value="InterPro"/>
</dbReference>
<evidence type="ECO:0000259" key="1">
    <source>
        <dbReference type="PROSITE" id="PS50142"/>
    </source>
</evidence>
<dbReference type="SUPFAM" id="SSF69065">
    <property type="entry name" value="RNase III domain-like"/>
    <property type="match status" value="1"/>
</dbReference>
<accession>A0A1E3B2T5</accession>
<dbReference type="SMART" id="SM00535">
    <property type="entry name" value="RIBOc"/>
    <property type="match status" value="1"/>
</dbReference>